<dbReference type="EMBL" id="JALLPJ020001382">
    <property type="protein sequence ID" value="KAL3766627.1"/>
    <property type="molecule type" value="Genomic_DNA"/>
</dbReference>
<dbReference type="InterPro" id="IPR001611">
    <property type="entry name" value="Leu-rich_rpt"/>
</dbReference>
<feature type="region of interest" description="Disordered" evidence="1">
    <location>
        <begin position="1"/>
        <end position="20"/>
    </location>
</feature>
<evidence type="ECO:0000256" key="2">
    <source>
        <dbReference type="SAM" id="Phobius"/>
    </source>
</evidence>
<organism evidence="3 4">
    <name type="scientific">Cyclotella atomus</name>
    <dbReference type="NCBI Taxonomy" id="382360"/>
    <lineage>
        <taxon>Eukaryota</taxon>
        <taxon>Sar</taxon>
        <taxon>Stramenopiles</taxon>
        <taxon>Ochrophyta</taxon>
        <taxon>Bacillariophyta</taxon>
        <taxon>Coscinodiscophyceae</taxon>
        <taxon>Thalassiosirophycidae</taxon>
        <taxon>Stephanodiscales</taxon>
        <taxon>Stephanodiscaceae</taxon>
        <taxon>Cyclotella</taxon>
    </lineage>
</organism>
<proteinExistence type="predicted"/>
<dbReference type="Gene3D" id="3.80.10.10">
    <property type="entry name" value="Ribonuclease Inhibitor"/>
    <property type="match status" value="1"/>
</dbReference>
<keyword evidence="2" id="KW-1133">Transmembrane helix</keyword>
<keyword evidence="4" id="KW-1185">Reference proteome</keyword>
<accession>A0ABD3MWI9</accession>
<dbReference type="AlphaFoldDB" id="A0ABD3MWI9"/>
<dbReference type="Pfam" id="PF00560">
    <property type="entry name" value="LRR_1"/>
    <property type="match status" value="1"/>
</dbReference>
<evidence type="ECO:0000256" key="1">
    <source>
        <dbReference type="SAM" id="MobiDB-lite"/>
    </source>
</evidence>
<evidence type="ECO:0008006" key="5">
    <source>
        <dbReference type="Google" id="ProtNLM"/>
    </source>
</evidence>
<dbReference type="SUPFAM" id="SSF52058">
    <property type="entry name" value="L domain-like"/>
    <property type="match status" value="1"/>
</dbReference>
<dbReference type="PANTHER" id="PTHR48010">
    <property type="entry name" value="OS05G0588300 PROTEIN"/>
    <property type="match status" value="1"/>
</dbReference>
<gene>
    <name evidence="3" type="ORF">ACHAWO_013974</name>
</gene>
<dbReference type="PANTHER" id="PTHR48010:SF5">
    <property type="entry name" value="PROTEIN TOO MANY MOUTHS"/>
    <property type="match status" value="1"/>
</dbReference>
<dbReference type="Proteomes" id="UP001530400">
    <property type="component" value="Unassembled WGS sequence"/>
</dbReference>
<keyword evidence="2" id="KW-0812">Transmembrane</keyword>
<dbReference type="InterPro" id="IPR032675">
    <property type="entry name" value="LRR_dom_sf"/>
</dbReference>
<feature type="transmembrane region" description="Helical" evidence="2">
    <location>
        <begin position="134"/>
        <end position="154"/>
    </location>
</feature>
<reference evidence="3 4" key="1">
    <citation type="submission" date="2024-10" db="EMBL/GenBank/DDBJ databases">
        <title>Updated reference genomes for cyclostephanoid diatoms.</title>
        <authorList>
            <person name="Roberts W.R."/>
            <person name="Alverson A.J."/>
        </authorList>
    </citation>
    <scope>NUCLEOTIDE SEQUENCE [LARGE SCALE GENOMIC DNA]</scope>
    <source>
        <strain evidence="3 4">AJA010-31</strain>
    </source>
</reference>
<sequence length="569" mass="62915">MANLQGHYHKEKTTVEAPDTEYTLKKEREKNGQCPDCGIQTYKIKHVMFSGEAKIPITNDKVISGRCLECKPLRSSAFPIKLPGLGDSDSVIDPDEPLCIEIPTLTNADTVSSMNQSDMKIENSTGFLSLKTKLFASLGTLIIIAIGIALYFAIKPPPHVLETTTTTTSSTISTTPSNEYDKDFDDGVLLGTKVAEDIWREEGSSCSNIWSSFEMKVDDYLAVNYPTNTNNWRTNSYHDGIHKGSDAAVAKYEKQCLSDNPDECYSLGRAAAVSITYSFCFIASNRMKSFKAICRSVGITVCEGAIYENIHEIGCDCHPNADFDETDDCYGVSTTELQNLQNECESEVDSLISWESTSTSTETTSISEAKIQDEIEVNVLRRGLQFDKLDSTDSRISALEWLLYKDGLQVTDSNLGQRYILALLAFEFGDLFRSYVDWLSSGTECSWDKVTCDDLGKVTDLRLESSQITGTLPPEISGLESLIHLSIADNELFGTLPPEIGELEELTELYLNDNQFTGTVPYLASIEEINLKNNQFTGLNAQLYAIQYTVESLKPVVTTSTSTKTTGTL</sequence>
<name>A0ABD3MWI9_9STRA</name>
<comment type="caution">
    <text evidence="3">The sequence shown here is derived from an EMBL/GenBank/DDBJ whole genome shotgun (WGS) entry which is preliminary data.</text>
</comment>
<evidence type="ECO:0000313" key="4">
    <source>
        <dbReference type="Proteomes" id="UP001530400"/>
    </source>
</evidence>
<keyword evidence="2" id="KW-0472">Membrane</keyword>
<protein>
    <recommendedName>
        <fullName evidence="5">L domain-like protein</fullName>
    </recommendedName>
</protein>
<dbReference type="InterPro" id="IPR050994">
    <property type="entry name" value="At_inactive_RLKs"/>
</dbReference>
<evidence type="ECO:0000313" key="3">
    <source>
        <dbReference type="EMBL" id="KAL3766627.1"/>
    </source>
</evidence>